<dbReference type="Gene3D" id="3.30.2310.20">
    <property type="entry name" value="RelE-like"/>
    <property type="match status" value="1"/>
</dbReference>
<dbReference type="RefSeq" id="WP_013553721.1">
    <property type="nucleotide sequence ID" value="NC_014935.1"/>
</dbReference>
<dbReference type="PANTHER" id="PTHR40266:SF2">
    <property type="entry name" value="TOXIN HIGB-1"/>
    <property type="match status" value="1"/>
</dbReference>
<evidence type="ECO:0000313" key="2">
    <source>
        <dbReference type="Proteomes" id="UP000008633"/>
    </source>
</evidence>
<dbReference type="PANTHER" id="PTHR40266">
    <property type="entry name" value="TOXIN HIGB-1"/>
    <property type="match status" value="1"/>
</dbReference>
<keyword evidence="2" id="KW-1185">Reference proteome</keyword>
<organism evidence="1 2">
    <name type="scientific">Nitratifractor salsuginis (strain DSM 16511 / JCM 12458 / E9I37-1)</name>
    <dbReference type="NCBI Taxonomy" id="749222"/>
    <lineage>
        <taxon>Bacteria</taxon>
        <taxon>Pseudomonadati</taxon>
        <taxon>Campylobacterota</taxon>
        <taxon>Epsilonproteobacteria</taxon>
        <taxon>Campylobacterales</taxon>
        <taxon>Sulfurovaceae</taxon>
        <taxon>Nitratifractor</taxon>
    </lineage>
</organism>
<proteinExistence type="predicted"/>
<dbReference type="InterPro" id="IPR007711">
    <property type="entry name" value="HigB-1"/>
</dbReference>
<gene>
    <name evidence="1" type="ordered locus">Nitsa_0760</name>
</gene>
<dbReference type="KEGG" id="nsa:Nitsa_0760"/>
<dbReference type="SUPFAM" id="SSF143011">
    <property type="entry name" value="RelE-like"/>
    <property type="match status" value="1"/>
</dbReference>
<reference evidence="1 2" key="1">
    <citation type="journal article" date="2011" name="Stand. Genomic Sci.">
        <title>Complete genome sequence of Nitratifractor salsuginis type strain (E9I37-1).</title>
        <authorList>
            <person name="Anderson I."/>
            <person name="Sikorski J."/>
            <person name="Zeytun A."/>
            <person name="Nolan M."/>
            <person name="Lapidus A."/>
            <person name="Lucas S."/>
            <person name="Hammon N."/>
            <person name="Deshpande S."/>
            <person name="Cheng J.F."/>
            <person name="Tapia R."/>
            <person name="Han C."/>
            <person name="Goodwin L."/>
            <person name="Pitluck S."/>
            <person name="Liolios K."/>
            <person name="Pagani I."/>
            <person name="Ivanova N."/>
            <person name="Huntemann M."/>
            <person name="Mavromatis K."/>
            <person name="Ovchinikova G."/>
            <person name="Pati A."/>
            <person name="Chen A."/>
            <person name="Palaniappan K."/>
            <person name="Land M."/>
            <person name="Hauser L."/>
            <person name="Brambilla E.M."/>
            <person name="Ngatchou-Djao O.D."/>
            <person name="Rohde M."/>
            <person name="Tindall B.J."/>
            <person name="Goker M."/>
            <person name="Detter J.C."/>
            <person name="Woyke T."/>
            <person name="Bristow J."/>
            <person name="Eisen J.A."/>
            <person name="Markowitz V."/>
            <person name="Hugenholtz P."/>
            <person name="Klenk H.P."/>
            <person name="Kyrpides N.C."/>
        </authorList>
    </citation>
    <scope>NUCLEOTIDE SEQUENCE [LARGE SCALE GENOMIC DNA]</scope>
    <source>
        <strain evidence="2">DSM 16511 / JCM 12458 / E9I37-1</strain>
    </source>
</reference>
<dbReference type="InterPro" id="IPR035093">
    <property type="entry name" value="RelE/ParE_toxin_dom_sf"/>
</dbReference>
<evidence type="ECO:0000313" key="1">
    <source>
        <dbReference type="EMBL" id="ADV46027.1"/>
    </source>
</evidence>
<sequence>MIVSFKDQVTEDIFDGRRSKAARKRLPEHLWRIAQRKLDQLDAVLSIEELRIPPGNRLEKLGGDRQGTYSIRINDQFRICFYWEEAGPTNVEIIDYH</sequence>
<dbReference type="Proteomes" id="UP000008633">
    <property type="component" value="Chromosome"/>
</dbReference>
<accession>E6X292</accession>
<dbReference type="Pfam" id="PF05015">
    <property type="entry name" value="HigB-like_toxin"/>
    <property type="match status" value="1"/>
</dbReference>
<dbReference type="HOGENOM" id="CLU_155111_1_1_7"/>
<dbReference type="eggNOG" id="COG3549">
    <property type="taxonomic scope" value="Bacteria"/>
</dbReference>
<dbReference type="EMBL" id="CP002452">
    <property type="protein sequence ID" value="ADV46027.1"/>
    <property type="molecule type" value="Genomic_DNA"/>
</dbReference>
<dbReference type="OrthoDB" id="9801102at2"/>
<dbReference type="STRING" id="749222.Nitsa_0760"/>
<name>E6X292_NITSE</name>
<reference evidence="2" key="2">
    <citation type="submission" date="2011-01" db="EMBL/GenBank/DDBJ databases">
        <title>The complete genome of Nitratifractor salsuginis DSM 16511.</title>
        <authorList>
            <consortium name="US DOE Joint Genome Institute (JGI-PGF)"/>
            <person name="Lucas S."/>
            <person name="Copeland A."/>
            <person name="Lapidus A."/>
            <person name="Bruce D."/>
            <person name="Goodwin L."/>
            <person name="Pitluck S."/>
            <person name="Kyrpides N."/>
            <person name="Mavromatis K."/>
            <person name="Ivanova N."/>
            <person name="Mikhailova N."/>
            <person name="Zeytun A."/>
            <person name="Detter J.C."/>
            <person name="Tapia R."/>
            <person name="Han C."/>
            <person name="Land M."/>
            <person name="Hauser L."/>
            <person name="Markowitz V."/>
            <person name="Cheng J.-F."/>
            <person name="Hugenholtz P."/>
            <person name="Woyke T."/>
            <person name="Wu D."/>
            <person name="Tindall B."/>
            <person name="Schuetze A."/>
            <person name="Brambilla E."/>
            <person name="Klenk H.-P."/>
            <person name="Eisen J.A."/>
        </authorList>
    </citation>
    <scope>NUCLEOTIDE SEQUENCE [LARGE SCALE GENOMIC DNA]</scope>
    <source>
        <strain evidence="2">DSM 16511 / JCM 12458 / E9I37-1</strain>
    </source>
</reference>
<dbReference type="AlphaFoldDB" id="E6X292"/>
<protein>
    <submittedName>
        <fullName evidence="1">Plasmid maintenance system killer</fullName>
    </submittedName>
</protein>